<reference evidence="1" key="1">
    <citation type="submission" date="2018-02" db="EMBL/GenBank/DDBJ databases">
        <title>Rhizophora mucronata_Transcriptome.</title>
        <authorList>
            <person name="Meera S.P."/>
            <person name="Sreeshan A."/>
            <person name="Augustine A."/>
        </authorList>
    </citation>
    <scope>NUCLEOTIDE SEQUENCE</scope>
    <source>
        <tissue evidence="1">Leaf</tissue>
    </source>
</reference>
<accession>A0A2P2IH85</accession>
<dbReference type="AlphaFoldDB" id="A0A2P2IH85"/>
<name>A0A2P2IH85_RHIMU</name>
<sequence>MEFESSLNIGAQYGLLQLQLTDYAFDCENRSCSQNHSYGVIKGHFMEHFKSFWHETHRIHVLSLQNRLFHAIMLVKLDT</sequence>
<evidence type="ECO:0000313" key="1">
    <source>
        <dbReference type="EMBL" id="MBW80583.1"/>
    </source>
</evidence>
<proteinExistence type="predicted"/>
<dbReference type="EMBL" id="GGEC01000100">
    <property type="protein sequence ID" value="MBW80583.1"/>
    <property type="molecule type" value="Transcribed_RNA"/>
</dbReference>
<organism evidence="1">
    <name type="scientific">Rhizophora mucronata</name>
    <name type="common">Asiatic mangrove</name>
    <dbReference type="NCBI Taxonomy" id="61149"/>
    <lineage>
        <taxon>Eukaryota</taxon>
        <taxon>Viridiplantae</taxon>
        <taxon>Streptophyta</taxon>
        <taxon>Embryophyta</taxon>
        <taxon>Tracheophyta</taxon>
        <taxon>Spermatophyta</taxon>
        <taxon>Magnoliopsida</taxon>
        <taxon>eudicotyledons</taxon>
        <taxon>Gunneridae</taxon>
        <taxon>Pentapetalae</taxon>
        <taxon>rosids</taxon>
        <taxon>fabids</taxon>
        <taxon>Malpighiales</taxon>
        <taxon>Rhizophoraceae</taxon>
        <taxon>Rhizophora</taxon>
    </lineage>
</organism>
<protein>
    <submittedName>
        <fullName evidence="1">Uncharacterized protein</fullName>
    </submittedName>
</protein>